<gene>
    <name evidence="3" type="ORF">K435DRAFT_798640</name>
</gene>
<feature type="compositionally biased region" description="Polar residues" evidence="2">
    <location>
        <begin position="46"/>
        <end position="65"/>
    </location>
</feature>
<keyword evidence="4" id="KW-1185">Reference proteome</keyword>
<accession>A0A4S8LZ61</accession>
<evidence type="ECO:0000256" key="2">
    <source>
        <dbReference type="SAM" id="MobiDB-lite"/>
    </source>
</evidence>
<reference evidence="3 4" key="1">
    <citation type="journal article" date="2019" name="Nat. Ecol. Evol.">
        <title>Megaphylogeny resolves global patterns of mushroom evolution.</title>
        <authorList>
            <person name="Varga T."/>
            <person name="Krizsan K."/>
            <person name="Foldi C."/>
            <person name="Dima B."/>
            <person name="Sanchez-Garcia M."/>
            <person name="Sanchez-Ramirez S."/>
            <person name="Szollosi G.J."/>
            <person name="Szarkandi J.G."/>
            <person name="Papp V."/>
            <person name="Albert L."/>
            <person name="Andreopoulos W."/>
            <person name="Angelini C."/>
            <person name="Antonin V."/>
            <person name="Barry K.W."/>
            <person name="Bougher N.L."/>
            <person name="Buchanan P."/>
            <person name="Buyck B."/>
            <person name="Bense V."/>
            <person name="Catcheside P."/>
            <person name="Chovatia M."/>
            <person name="Cooper J."/>
            <person name="Damon W."/>
            <person name="Desjardin D."/>
            <person name="Finy P."/>
            <person name="Geml J."/>
            <person name="Haridas S."/>
            <person name="Hughes K."/>
            <person name="Justo A."/>
            <person name="Karasinski D."/>
            <person name="Kautmanova I."/>
            <person name="Kiss B."/>
            <person name="Kocsube S."/>
            <person name="Kotiranta H."/>
            <person name="LaButti K.M."/>
            <person name="Lechner B.E."/>
            <person name="Liimatainen K."/>
            <person name="Lipzen A."/>
            <person name="Lukacs Z."/>
            <person name="Mihaltcheva S."/>
            <person name="Morgado L.N."/>
            <person name="Niskanen T."/>
            <person name="Noordeloos M.E."/>
            <person name="Ohm R.A."/>
            <person name="Ortiz-Santana B."/>
            <person name="Ovrebo C."/>
            <person name="Racz N."/>
            <person name="Riley R."/>
            <person name="Savchenko A."/>
            <person name="Shiryaev A."/>
            <person name="Soop K."/>
            <person name="Spirin V."/>
            <person name="Szebenyi C."/>
            <person name="Tomsovsky M."/>
            <person name="Tulloss R.E."/>
            <person name="Uehling J."/>
            <person name="Grigoriev I.V."/>
            <person name="Vagvolgyi C."/>
            <person name="Papp T."/>
            <person name="Martin F.M."/>
            <person name="Miettinen O."/>
            <person name="Hibbett D.S."/>
            <person name="Nagy L.G."/>
        </authorList>
    </citation>
    <scope>NUCLEOTIDE SEQUENCE [LARGE SCALE GENOMIC DNA]</scope>
    <source>
        <strain evidence="3 4">CBS 962.96</strain>
    </source>
</reference>
<name>A0A4S8LZ61_DENBC</name>
<feature type="compositionally biased region" description="Polar residues" evidence="2">
    <location>
        <begin position="18"/>
        <end position="36"/>
    </location>
</feature>
<dbReference type="EMBL" id="ML179215">
    <property type="protein sequence ID" value="THU94801.1"/>
    <property type="molecule type" value="Genomic_DNA"/>
</dbReference>
<dbReference type="AlphaFoldDB" id="A0A4S8LZ61"/>
<dbReference type="Proteomes" id="UP000297245">
    <property type="component" value="Unassembled WGS sequence"/>
</dbReference>
<evidence type="ECO:0000256" key="1">
    <source>
        <dbReference type="SAM" id="Coils"/>
    </source>
</evidence>
<protein>
    <submittedName>
        <fullName evidence="3">Uncharacterized protein</fullName>
    </submittedName>
</protein>
<feature type="coiled-coil region" evidence="1">
    <location>
        <begin position="137"/>
        <end position="171"/>
    </location>
</feature>
<sequence>MGNLHNTKYRRKHKKKPSVNQWQSLSTANATRLQRQGHSEEEKGNISPSPSLLLTQTPDELHSQTPISKLQTVYKGRNHDSETRKKLTLESAKRQCPSGVHFGRSSGKRGNGLIRSEKAVTLLFIYLSEIKSVRGCERAAKRQVQRLKKVKKALVDENHKLKMEIKAKDKRIYSLETQLKRRNCEFQVERKKLLEKIAEGKQSAYLYSAQRQDLLRTGTCPWTVK</sequence>
<feature type="region of interest" description="Disordered" evidence="2">
    <location>
        <begin position="1"/>
        <end position="65"/>
    </location>
</feature>
<feature type="compositionally biased region" description="Basic residues" evidence="2">
    <location>
        <begin position="7"/>
        <end position="17"/>
    </location>
</feature>
<organism evidence="3 4">
    <name type="scientific">Dendrothele bispora (strain CBS 962.96)</name>
    <dbReference type="NCBI Taxonomy" id="1314807"/>
    <lineage>
        <taxon>Eukaryota</taxon>
        <taxon>Fungi</taxon>
        <taxon>Dikarya</taxon>
        <taxon>Basidiomycota</taxon>
        <taxon>Agaricomycotina</taxon>
        <taxon>Agaricomycetes</taxon>
        <taxon>Agaricomycetidae</taxon>
        <taxon>Agaricales</taxon>
        <taxon>Agaricales incertae sedis</taxon>
        <taxon>Dendrothele</taxon>
    </lineage>
</organism>
<proteinExistence type="predicted"/>
<evidence type="ECO:0000313" key="4">
    <source>
        <dbReference type="Proteomes" id="UP000297245"/>
    </source>
</evidence>
<evidence type="ECO:0000313" key="3">
    <source>
        <dbReference type="EMBL" id="THU94801.1"/>
    </source>
</evidence>
<keyword evidence="1" id="KW-0175">Coiled coil</keyword>